<sequence length="69" mass="7665">MSNNHPKTRQPNDLDLKRNPGIGQTTEGIDQQDAIFEDEAGENTIEGDVMNDTRGDGSINPRQRGRTNK</sequence>
<name>A0A178HXJ7_9HYPH</name>
<dbReference type="RefSeq" id="WP_067455403.1">
    <property type="nucleotide sequence ID" value="NZ_LVVY01000081.1"/>
</dbReference>
<keyword evidence="3" id="KW-1185">Reference proteome</keyword>
<dbReference type="AlphaFoldDB" id="A0A178HXJ7"/>
<comment type="caution">
    <text evidence="2">The sequence shown here is derived from an EMBL/GenBank/DDBJ whole genome shotgun (WGS) entry which is preliminary data.</text>
</comment>
<evidence type="ECO:0000256" key="1">
    <source>
        <dbReference type="SAM" id="MobiDB-lite"/>
    </source>
</evidence>
<protein>
    <submittedName>
        <fullName evidence="2">Uncharacterized protein</fullName>
    </submittedName>
</protein>
<evidence type="ECO:0000313" key="3">
    <source>
        <dbReference type="Proteomes" id="UP000078389"/>
    </source>
</evidence>
<feature type="region of interest" description="Disordered" evidence="1">
    <location>
        <begin position="1"/>
        <end position="69"/>
    </location>
</feature>
<gene>
    <name evidence="2" type="ORF">A3840_09510</name>
</gene>
<reference evidence="2 3" key="1">
    <citation type="submission" date="2016-03" db="EMBL/GenBank/DDBJ databases">
        <title>Genome sequencing of Devosia sp. S37.</title>
        <authorList>
            <person name="Mohd Nor M."/>
        </authorList>
    </citation>
    <scope>NUCLEOTIDE SEQUENCE [LARGE SCALE GENOMIC DNA]</scope>
    <source>
        <strain evidence="2 3">S37</strain>
    </source>
</reference>
<accession>A0A178HXJ7</accession>
<dbReference type="EMBL" id="LVVY01000081">
    <property type="protein sequence ID" value="OAM77572.1"/>
    <property type="molecule type" value="Genomic_DNA"/>
</dbReference>
<organism evidence="2 3">
    <name type="scientific">Devosia elaeis</name>
    <dbReference type="NCBI Taxonomy" id="1770058"/>
    <lineage>
        <taxon>Bacteria</taxon>
        <taxon>Pseudomonadati</taxon>
        <taxon>Pseudomonadota</taxon>
        <taxon>Alphaproteobacteria</taxon>
        <taxon>Hyphomicrobiales</taxon>
        <taxon>Devosiaceae</taxon>
        <taxon>Devosia</taxon>
    </lineage>
</organism>
<evidence type="ECO:0000313" key="2">
    <source>
        <dbReference type="EMBL" id="OAM77572.1"/>
    </source>
</evidence>
<proteinExistence type="predicted"/>
<dbReference type="Proteomes" id="UP000078389">
    <property type="component" value="Unassembled WGS sequence"/>
</dbReference>
<dbReference type="OrthoDB" id="7210750at2"/>